<evidence type="ECO:0000256" key="2">
    <source>
        <dbReference type="ARBA" id="ARBA00022723"/>
    </source>
</evidence>
<dbReference type="Proteomes" id="UP001642483">
    <property type="component" value="Unassembled WGS sequence"/>
</dbReference>
<dbReference type="PROSITE" id="PS00162">
    <property type="entry name" value="ALPHA_CA_1"/>
    <property type="match status" value="1"/>
</dbReference>
<dbReference type="InterPro" id="IPR018338">
    <property type="entry name" value="Carbonic_anhydrase_a-class_CS"/>
</dbReference>
<dbReference type="InterPro" id="IPR023561">
    <property type="entry name" value="Carbonic_anhydrase_a-class"/>
</dbReference>
<dbReference type="EC" id="4.2.1.1" evidence="4"/>
<feature type="domain" description="Alpha-carbonic anhydrase" evidence="6">
    <location>
        <begin position="58"/>
        <end position="318"/>
    </location>
</feature>
<dbReference type="PROSITE" id="PS51144">
    <property type="entry name" value="ALPHA_CA_2"/>
    <property type="match status" value="1"/>
</dbReference>
<keyword evidence="5" id="KW-1133">Transmembrane helix</keyword>
<proteinExistence type="inferred from homology"/>
<dbReference type="Gene3D" id="3.10.200.10">
    <property type="entry name" value="Alpha carbonic anhydrase"/>
    <property type="match status" value="1"/>
</dbReference>
<keyword evidence="2 4" id="KW-0479">Metal-binding</keyword>
<keyword evidence="5" id="KW-0472">Membrane</keyword>
<evidence type="ECO:0000313" key="8">
    <source>
        <dbReference type="Proteomes" id="UP001642483"/>
    </source>
</evidence>
<feature type="transmembrane region" description="Helical" evidence="5">
    <location>
        <begin position="38"/>
        <end position="60"/>
    </location>
</feature>
<gene>
    <name evidence="7" type="ORF">CVLEPA_LOCUS4394</name>
</gene>
<protein>
    <recommendedName>
        <fullName evidence="4">Carbonic anhydrase</fullName>
        <ecNumber evidence="4">4.2.1.1</ecNumber>
    </recommendedName>
</protein>
<evidence type="ECO:0000256" key="5">
    <source>
        <dbReference type="SAM" id="Phobius"/>
    </source>
</evidence>
<comment type="function">
    <text evidence="4">Reversible hydration of carbon dioxide.</text>
</comment>
<comment type="similarity">
    <text evidence="1 4">Belongs to the alpha-carbonic anhydrase family.</text>
</comment>
<keyword evidence="8" id="KW-1185">Reference proteome</keyword>
<dbReference type="SMART" id="SM01057">
    <property type="entry name" value="Carb_anhydrase"/>
    <property type="match status" value="1"/>
</dbReference>
<keyword evidence="4" id="KW-0456">Lyase</keyword>
<dbReference type="InterPro" id="IPR036398">
    <property type="entry name" value="CA_dom_sf"/>
</dbReference>
<comment type="cofactor">
    <cofactor evidence="4">
        <name>Zn(2+)</name>
        <dbReference type="ChEBI" id="CHEBI:29105"/>
    </cofactor>
</comment>
<keyword evidence="3 4" id="KW-0862">Zinc</keyword>
<sequence>MDAQNNEYQMHLRAVINESIATNRDILNTAYRHIEKPVMIIGFCLSVLCFFTGLTAGSSWNYSSPESWSRKYPACGGRRQSPINIDTSEAESTWLLERFTKSLFSEEPENMTLKNNGHSIQVDLTGGFVIDNMRLLFDRYKAVQFHVHWAKSNGKGSEHTINDKRYWGELHIVLYNTDYEDFESAVSKSDGLAVLAFFIYGDFSFKNSGFDKITEEISDGNAKYEGESVEISPFAIDDLLQYTFLKSYYRYLGSLTTPPCYESVTWTVFEDPIYISRSQARVFEEIVYENERGHHHEHLYNNYRPVQPLNGRTVYTIDSSRLYNFDYDD</sequence>
<organism evidence="7 8">
    <name type="scientific">Clavelina lepadiformis</name>
    <name type="common">Light-bulb sea squirt</name>
    <name type="synonym">Ascidia lepadiformis</name>
    <dbReference type="NCBI Taxonomy" id="159417"/>
    <lineage>
        <taxon>Eukaryota</taxon>
        <taxon>Metazoa</taxon>
        <taxon>Chordata</taxon>
        <taxon>Tunicata</taxon>
        <taxon>Ascidiacea</taxon>
        <taxon>Aplousobranchia</taxon>
        <taxon>Clavelinidae</taxon>
        <taxon>Clavelina</taxon>
    </lineage>
</organism>
<evidence type="ECO:0000256" key="4">
    <source>
        <dbReference type="RuleBase" id="RU367011"/>
    </source>
</evidence>
<comment type="catalytic activity">
    <reaction evidence="4">
        <text>hydrogencarbonate + H(+) = CO2 + H2O</text>
        <dbReference type="Rhea" id="RHEA:10748"/>
        <dbReference type="ChEBI" id="CHEBI:15377"/>
        <dbReference type="ChEBI" id="CHEBI:15378"/>
        <dbReference type="ChEBI" id="CHEBI:16526"/>
        <dbReference type="ChEBI" id="CHEBI:17544"/>
        <dbReference type="EC" id="4.2.1.1"/>
    </reaction>
</comment>
<evidence type="ECO:0000256" key="3">
    <source>
        <dbReference type="ARBA" id="ARBA00022833"/>
    </source>
</evidence>
<accession>A0ABP0F4V1</accession>
<dbReference type="PANTHER" id="PTHR18952">
    <property type="entry name" value="CARBONIC ANHYDRASE"/>
    <property type="match status" value="1"/>
</dbReference>
<name>A0ABP0F4V1_CLALP</name>
<evidence type="ECO:0000313" key="7">
    <source>
        <dbReference type="EMBL" id="CAK8674723.1"/>
    </source>
</evidence>
<keyword evidence="5" id="KW-0812">Transmembrane</keyword>
<dbReference type="Pfam" id="PF00194">
    <property type="entry name" value="Carb_anhydrase"/>
    <property type="match status" value="1"/>
</dbReference>
<dbReference type="PANTHER" id="PTHR18952:SF124">
    <property type="entry name" value="CARBONIC ANHYDRASE 7"/>
    <property type="match status" value="1"/>
</dbReference>
<reference evidence="7 8" key="1">
    <citation type="submission" date="2024-02" db="EMBL/GenBank/DDBJ databases">
        <authorList>
            <person name="Daric V."/>
            <person name="Darras S."/>
        </authorList>
    </citation>
    <scope>NUCLEOTIDE SEQUENCE [LARGE SCALE GENOMIC DNA]</scope>
</reference>
<comment type="caution">
    <text evidence="7">The sequence shown here is derived from an EMBL/GenBank/DDBJ whole genome shotgun (WGS) entry which is preliminary data.</text>
</comment>
<evidence type="ECO:0000259" key="6">
    <source>
        <dbReference type="PROSITE" id="PS51144"/>
    </source>
</evidence>
<dbReference type="InterPro" id="IPR001148">
    <property type="entry name" value="CA_dom"/>
</dbReference>
<dbReference type="EMBL" id="CAWYQH010000013">
    <property type="protein sequence ID" value="CAK8674723.1"/>
    <property type="molecule type" value="Genomic_DNA"/>
</dbReference>
<evidence type="ECO:0000256" key="1">
    <source>
        <dbReference type="ARBA" id="ARBA00010718"/>
    </source>
</evidence>
<dbReference type="SUPFAM" id="SSF51069">
    <property type="entry name" value="Carbonic anhydrase"/>
    <property type="match status" value="1"/>
</dbReference>